<dbReference type="InterPro" id="IPR004981">
    <property type="entry name" value="Trp_2_3_dOase"/>
</dbReference>
<dbReference type="Gene3D" id="1.20.58.480">
    <property type="match status" value="1"/>
</dbReference>
<evidence type="ECO:0000256" key="7">
    <source>
        <dbReference type="ARBA" id="ARBA00023079"/>
    </source>
</evidence>
<feature type="binding site" description="axial binding residue" evidence="9">
    <location>
        <position position="245"/>
    </location>
    <ligand>
        <name>heme</name>
        <dbReference type="ChEBI" id="CHEBI:30413"/>
    </ligand>
    <ligandPart>
        <name>Fe</name>
        <dbReference type="ChEBI" id="CHEBI:18248"/>
    </ligandPart>
</feature>
<dbReference type="GO" id="GO:0020037">
    <property type="term" value="F:heme binding"/>
    <property type="evidence" value="ECO:0007669"/>
    <property type="project" value="UniProtKB-UniRule"/>
</dbReference>
<dbReference type="Proteomes" id="UP000573499">
    <property type="component" value="Unassembled WGS sequence"/>
</dbReference>
<name>A0A7W2IK87_9BURK</name>
<comment type="caution">
    <text evidence="10">The sequence shown here is derived from an EMBL/GenBank/DDBJ whole genome shotgun (WGS) entry which is preliminary data.</text>
</comment>
<dbReference type="FunFam" id="1.20.58.480:FF:000001">
    <property type="entry name" value="Tryptophan 2,3-dioxygenase"/>
    <property type="match status" value="1"/>
</dbReference>
<dbReference type="UniPathway" id="UPA00333">
    <property type="reaction ID" value="UER00453"/>
</dbReference>
<dbReference type="GO" id="GO:0019442">
    <property type="term" value="P:L-tryptophan catabolic process to acetyl-CoA"/>
    <property type="evidence" value="ECO:0007669"/>
    <property type="project" value="TreeGrafter"/>
</dbReference>
<evidence type="ECO:0000256" key="5">
    <source>
        <dbReference type="ARBA" id="ARBA00023002"/>
    </source>
</evidence>
<dbReference type="PANTHER" id="PTHR10138">
    <property type="entry name" value="TRYPTOPHAN 2,3-DIOXYGENASE"/>
    <property type="match status" value="1"/>
</dbReference>
<dbReference type="NCBIfam" id="TIGR03036">
    <property type="entry name" value="trp_2_3_diox"/>
    <property type="match status" value="1"/>
</dbReference>
<dbReference type="Pfam" id="PF03301">
    <property type="entry name" value="Trp_dioxygenase"/>
    <property type="match status" value="2"/>
</dbReference>
<evidence type="ECO:0000256" key="2">
    <source>
        <dbReference type="ARBA" id="ARBA00022617"/>
    </source>
</evidence>
<evidence type="ECO:0000313" key="10">
    <source>
        <dbReference type="EMBL" id="MBA5687106.1"/>
    </source>
</evidence>
<feature type="binding site" evidence="9">
    <location>
        <position position="122"/>
    </location>
    <ligand>
        <name>substrate</name>
    </ligand>
</feature>
<dbReference type="GO" id="GO:0046872">
    <property type="term" value="F:metal ion binding"/>
    <property type="evidence" value="ECO:0007669"/>
    <property type="project" value="UniProtKB-KW"/>
</dbReference>
<evidence type="ECO:0000256" key="6">
    <source>
        <dbReference type="ARBA" id="ARBA00023004"/>
    </source>
</evidence>
<keyword evidence="4 9" id="KW-0223">Dioxygenase</keyword>
<keyword evidence="2 9" id="KW-0349">Heme</keyword>
<accession>A0A7W2IK87</accession>
<protein>
    <recommendedName>
        <fullName evidence="9">Tryptophan 2,3-dioxygenase</fullName>
        <shortName evidence="9">TDO</shortName>
        <ecNumber evidence="9">1.13.11.11</ecNumber>
    </recommendedName>
    <alternativeName>
        <fullName evidence="9">Tryptamin 2,3-dioxygenase</fullName>
    </alternativeName>
    <alternativeName>
        <fullName evidence="9">Tryptophan oxygenase</fullName>
        <shortName evidence="9">TO</shortName>
        <shortName evidence="9">TRPO</shortName>
    </alternativeName>
    <alternativeName>
        <fullName evidence="9">Tryptophan pyrrolase</fullName>
    </alternativeName>
    <alternativeName>
        <fullName evidence="9">Tryptophanase</fullName>
    </alternativeName>
</protein>
<feature type="binding site" evidence="9">
    <location>
        <position position="118"/>
    </location>
    <ligand>
        <name>substrate</name>
    </ligand>
</feature>
<comment type="function">
    <text evidence="9">Heme-dependent dioxygenase that catalyzes the oxidative cleavage of the L-tryptophan (L-Trp) pyrrole ring and converts L-tryptophan to N-formyl-L-kynurenine. Catalyzes the oxidative cleavage of the indole moiety.</text>
</comment>
<comment type="cofactor">
    <cofactor evidence="9">
        <name>heme</name>
        <dbReference type="ChEBI" id="CHEBI:30413"/>
    </cofactor>
    <text evidence="9">Binds 1 heme group per subunit.</text>
</comment>
<evidence type="ECO:0000256" key="1">
    <source>
        <dbReference type="ARBA" id="ARBA00011881"/>
    </source>
</evidence>
<feature type="binding site" evidence="9">
    <location>
        <position position="259"/>
    </location>
    <ligand>
        <name>substrate</name>
    </ligand>
</feature>
<sequence>MSEQDKQGAGGCPHSTQWHGAQMDFSKSMSYGDYLGLNQILNAQHPLSPNHNEMLFIVQHQTSELWMKLMLHELHAVRTHLRADDLAPAFKMLARVARIMDQLVHAWDVLATMTPPEYTAIRPYLGASSGFQSYQYREIEFILGNKNAALLNVHSTTPEVFALLDTALRTPSLYDESIHLLARSGLAISPERLNADCTQPTVADASVKAAWLEVYRDPDHHWALYELAEKLVDLETAFRFWRFRHVTTVERIIGFKTGTGGTAGVSYLRKMLDVVLFPELFALRTEL</sequence>
<dbReference type="RefSeq" id="WP_182152935.1">
    <property type="nucleotide sequence ID" value="NZ_JACEZU010000003.1"/>
</dbReference>
<proteinExistence type="inferred from homology"/>
<keyword evidence="5 9" id="KW-0560">Oxidoreductase</keyword>
<evidence type="ECO:0000256" key="4">
    <source>
        <dbReference type="ARBA" id="ARBA00022964"/>
    </source>
</evidence>
<gene>
    <name evidence="9 10" type="primary">kynA</name>
    <name evidence="10" type="ORF">H3H39_08570</name>
</gene>
<dbReference type="GO" id="GO:0019441">
    <property type="term" value="P:L-tryptophan catabolic process to kynurenine"/>
    <property type="evidence" value="ECO:0007669"/>
    <property type="project" value="UniProtKB-UniRule"/>
</dbReference>
<evidence type="ECO:0000256" key="8">
    <source>
        <dbReference type="ARBA" id="ARBA00050412"/>
    </source>
</evidence>
<dbReference type="GO" id="GO:0004833">
    <property type="term" value="F:L-tryptophan 2,3-dioxygenase activity"/>
    <property type="evidence" value="ECO:0007669"/>
    <property type="project" value="UniProtKB-UniRule"/>
</dbReference>
<dbReference type="EMBL" id="JACEZU010000003">
    <property type="protein sequence ID" value="MBA5687106.1"/>
    <property type="molecule type" value="Genomic_DNA"/>
</dbReference>
<comment type="catalytic activity">
    <reaction evidence="8 9">
        <text>L-tryptophan + O2 = N-formyl-L-kynurenine</text>
        <dbReference type="Rhea" id="RHEA:24536"/>
        <dbReference type="ChEBI" id="CHEBI:15379"/>
        <dbReference type="ChEBI" id="CHEBI:57912"/>
        <dbReference type="ChEBI" id="CHEBI:58629"/>
        <dbReference type="EC" id="1.13.11.11"/>
    </reaction>
</comment>
<comment type="subunit">
    <text evidence="1 9">Homotetramer.</text>
</comment>
<dbReference type="EC" id="1.13.11.11" evidence="9"/>
<organism evidence="10 11">
    <name type="scientific">Rugamonas apoptosis</name>
    <dbReference type="NCBI Taxonomy" id="2758570"/>
    <lineage>
        <taxon>Bacteria</taxon>
        <taxon>Pseudomonadati</taxon>
        <taxon>Pseudomonadota</taxon>
        <taxon>Betaproteobacteria</taxon>
        <taxon>Burkholderiales</taxon>
        <taxon>Oxalobacteraceae</taxon>
        <taxon>Telluria group</taxon>
        <taxon>Rugamonas</taxon>
    </lineage>
</organism>
<evidence type="ECO:0000256" key="9">
    <source>
        <dbReference type="HAMAP-Rule" id="MF_01972"/>
    </source>
</evidence>
<dbReference type="AlphaFoldDB" id="A0A7W2IK87"/>
<keyword evidence="3 9" id="KW-0479">Metal-binding</keyword>
<dbReference type="InterPro" id="IPR017485">
    <property type="entry name" value="Trp_2-3-dOase_bac"/>
</dbReference>
<evidence type="ECO:0000256" key="3">
    <source>
        <dbReference type="ARBA" id="ARBA00022723"/>
    </source>
</evidence>
<comment type="similarity">
    <text evidence="9">Belongs to the tryptophan 2,3-dioxygenase family.</text>
</comment>
<comment type="pathway">
    <text evidence="9">Amino-acid degradation; L-tryptophan degradation via kynurenine pathway; L-kynurenine from L-tryptophan: step 1/2.</text>
</comment>
<feature type="binding site" evidence="9">
    <location>
        <begin position="56"/>
        <end position="60"/>
    </location>
    <ligand>
        <name>substrate</name>
    </ligand>
</feature>
<evidence type="ECO:0000313" key="11">
    <source>
        <dbReference type="Proteomes" id="UP000573499"/>
    </source>
</evidence>
<keyword evidence="11" id="KW-1185">Reference proteome</keyword>
<dbReference type="InterPro" id="IPR037217">
    <property type="entry name" value="Trp/Indoleamine_2_3_dOase-like"/>
</dbReference>
<reference evidence="10 11" key="1">
    <citation type="submission" date="2020-07" db="EMBL/GenBank/DDBJ databases">
        <title>Novel species isolated from subtropical streams in China.</title>
        <authorList>
            <person name="Lu H."/>
        </authorList>
    </citation>
    <scope>NUCLEOTIDE SEQUENCE [LARGE SCALE GENOMIC DNA]</scope>
    <source>
        <strain evidence="10 11">LX47W</strain>
    </source>
</reference>
<dbReference type="PANTHER" id="PTHR10138:SF0">
    <property type="entry name" value="TRYPTOPHAN 2,3-DIOXYGENASE"/>
    <property type="match status" value="1"/>
</dbReference>
<dbReference type="SUPFAM" id="SSF140959">
    <property type="entry name" value="Indolic compounds 2,3-dioxygenase-like"/>
    <property type="match status" value="1"/>
</dbReference>
<dbReference type="HAMAP" id="MF_01972">
    <property type="entry name" value="T23O"/>
    <property type="match status" value="1"/>
</dbReference>
<keyword evidence="6 9" id="KW-0408">Iron</keyword>
<keyword evidence="7 9" id="KW-0823">Tryptophan catabolism</keyword>